<keyword evidence="2" id="KW-1185">Reference proteome</keyword>
<evidence type="ECO:0000313" key="2">
    <source>
        <dbReference type="Proteomes" id="UP001153332"/>
    </source>
</evidence>
<comment type="caution">
    <text evidence="1">The sequence shown here is derived from an EMBL/GenBank/DDBJ whole genome shotgun (WGS) entry which is preliminary data.</text>
</comment>
<protein>
    <submittedName>
        <fullName evidence="1">Uncharacterized protein</fullName>
    </submittedName>
</protein>
<dbReference type="EMBL" id="JAPUUL010000638">
    <property type="protein sequence ID" value="KAJ8129872.1"/>
    <property type="molecule type" value="Genomic_DNA"/>
</dbReference>
<reference evidence="1" key="1">
    <citation type="submission" date="2022-12" db="EMBL/GenBank/DDBJ databases">
        <title>Genome Sequence of Lasiodiplodia mahajangana.</title>
        <authorList>
            <person name="Buettner E."/>
        </authorList>
    </citation>
    <scope>NUCLEOTIDE SEQUENCE</scope>
    <source>
        <strain evidence="1">VT137</strain>
    </source>
</reference>
<evidence type="ECO:0000313" key="1">
    <source>
        <dbReference type="EMBL" id="KAJ8129872.1"/>
    </source>
</evidence>
<accession>A0ACC2JRA8</accession>
<proteinExistence type="predicted"/>
<organism evidence="1 2">
    <name type="scientific">Lasiodiplodia mahajangana</name>
    <dbReference type="NCBI Taxonomy" id="1108764"/>
    <lineage>
        <taxon>Eukaryota</taxon>
        <taxon>Fungi</taxon>
        <taxon>Dikarya</taxon>
        <taxon>Ascomycota</taxon>
        <taxon>Pezizomycotina</taxon>
        <taxon>Dothideomycetes</taxon>
        <taxon>Dothideomycetes incertae sedis</taxon>
        <taxon>Botryosphaeriales</taxon>
        <taxon>Botryosphaeriaceae</taxon>
        <taxon>Lasiodiplodia</taxon>
    </lineage>
</organism>
<gene>
    <name evidence="1" type="ORF">O1611_g3760</name>
</gene>
<dbReference type="Proteomes" id="UP001153332">
    <property type="component" value="Unassembled WGS sequence"/>
</dbReference>
<name>A0ACC2JRA8_9PEZI</name>
<sequence>MSYVISPTLLGSSSILMVSRMAPKVNNYFTSTLSGAGLGGVESRSPGIHGSKYSSIVSEVEKDDFDHEEWDLDDAQEDFRETYGEDSEALAKALQQIPRRPKRRHRGFIRAYAPDLLDCGIDQQTFMTFLDELDKSTAWSPILDIINLSTLATIAIPGGIGAAVSLPIQLATGIYKELQGRKGFDIPSSQNDFLQRMNDGLFRPRGLYCLIVAHSDGSGKQLTQDNIAANIVSRMEPKTEFGERFRDNFRNADGKFGPVEFPASAELVFPVLDGIVGNNAEGVAKSRFARAMERYGARRDRKGTAKWIRKNPNSPLQALMDPNAAEQAREKGMKKPKKRRLAKNILYMMIVNMPSVEEMAQALHAAGEIKDLQKSS</sequence>